<name>A0ABU2BIF6_9MICC</name>
<comment type="caution">
    <text evidence="1">The sequence shown here is derived from an EMBL/GenBank/DDBJ whole genome shotgun (WGS) entry which is preliminary data.</text>
</comment>
<evidence type="ECO:0000313" key="2">
    <source>
        <dbReference type="Proteomes" id="UP001183817"/>
    </source>
</evidence>
<proteinExistence type="predicted"/>
<dbReference type="Proteomes" id="UP001183817">
    <property type="component" value="Unassembled WGS sequence"/>
</dbReference>
<keyword evidence="2" id="KW-1185">Reference proteome</keyword>
<organism evidence="1 2">
    <name type="scientific">Paeniglutamicibacter sulfureus</name>
    <dbReference type="NCBI Taxonomy" id="43666"/>
    <lineage>
        <taxon>Bacteria</taxon>
        <taxon>Bacillati</taxon>
        <taxon>Actinomycetota</taxon>
        <taxon>Actinomycetes</taxon>
        <taxon>Micrococcales</taxon>
        <taxon>Micrococcaceae</taxon>
        <taxon>Paeniglutamicibacter</taxon>
    </lineage>
</organism>
<sequence length="80" mass="8919">MFHVKPYRSKIPHALRADYSAIAPLTSFPPNTVVLGHDVVQILDKHSSLVRTFPRVFGKHTETIFVPASLVLMLVIKPGN</sequence>
<protein>
    <submittedName>
        <fullName evidence="1">Uncharacterized protein</fullName>
    </submittedName>
</protein>
<gene>
    <name evidence="1" type="ORF">J2S64_002125</name>
</gene>
<dbReference type="EMBL" id="JAVDYI010000001">
    <property type="protein sequence ID" value="MDR7358434.1"/>
    <property type="molecule type" value="Genomic_DNA"/>
</dbReference>
<accession>A0ABU2BIF6</accession>
<reference evidence="1 2" key="1">
    <citation type="submission" date="2023-07" db="EMBL/GenBank/DDBJ databases">
        <title>Sequencing the genomes of 1000 actinobacteria strains.</title>
        <authorList>
            <person name="Klenk H.-P."/>
        </authorList>
    </citation>
    <scope>NUCLEOTIDE SEQUENCE [LARGE SCALE GENOMIC DNA]</scope>
    <source>
        <strain evidence="1 2">DSM 20167</strain>
    </source>
</reference>
<evidence type="ECO:0000313" key="1">
    <source>
        <dbReference type="EMBL" id="MDR7358434.1"/>
    </source>
</evidence>
<dbReference type="RefSeq" id="WP_310290236.1">
    <property type="nucleotide sequence ID" value="NZ_BAAAWO010000001.1"/>
</dbReference>